<evidence type="ECO:0000256" key="2">
    <source>
        <dbReference type="ARBA" id="ARBA00022553"/>
    </source>
</evidence>
<comment type="function">
    <text evidence="3">Carrier of the growing fatty acid chain in fatty acid biosynthesis.</text>
</comment>
<dbReference type="SUPFAM" id="SSF47336">
    <property type="entry name" value="ACP-like"/>
    <property type="match status" value="1"/>
</dbReference>
<dbReference type="NCBIfam" id="NF006031">
    <property type="entry name" value="PRK08172.1"/>
    <property type="match status" value="1"/>
</dbReference>
<feature type="domain" description="Carrier" evidence="4">
    <location>
        <begin position="9"/>
        <end position="84"/>
    </location>
</feature>
<keyword evidence="3" id="KW-0444">Lipid biosynthesis</keyword>
<dbReference type="PANTHER" id="PTHR20863:SF76">
    <property type="entry name" value="CARRIER DOMAIN-CONTAINING PROTEIN"/>
    <property type="match status" value="1"/>
</dbReference>
<dbReference type="Proteomes" id="UP001405405">
    <property type="component" value="Unassembled WGS sequence"/>
</dbReference>
<dbReference type="HAMAP" id="MF_01217">
    <property type="entry name" value="Acyl_carrier"/>
    <property type="match status" value="1"/>
</dbReference>
<evidence type="ECO:0000256" key="3">
    <source>
        <dbReference type="HAMAP-Rule" id="MF_01217"/>
    </source>
</evidence>
<evidence type="ECO:0000313" key="5">
    <source>
        <dbReference type="EMBL" id="MEN7431679.1"/>
    </source>
</evidence>
<keyword evidence="1 3" id="KW-0596">Phosphopantetheine</keyword>
<organism evidence="5 6">
    <name type="scientific">Chromobacterium indicum</name>
    <dbReference type="NCBI Taxonomy" id="3110228"/>
    <lineage>
        <taxon>Bacteria</taxon>
        <taxon>Pseudomonadati</taxon>
        <taxon>Pseudomonadota</taxon>
        <taxon>Betaproteobacteria</taxon>
        <taxon>Neisseriales</taxon>
        <taxon>Chromobacteriaceae</taxon>
        <taxon>Chromobacterium</taxon>
    </lineage>
</organism>
<dbReference type="EMBL" id="JAYFSJ010000008">
    <property type="protein sequence ID" value="MEN7431679.1"/>
    <property type="molecule type" value="Genomic_DNA"/>
</dbReference>
<dbReference type="InterPro" id="IPR003231">
    <property type="entry name" value="ACP"/>
</dbReference>
<comment type="caution">
    <text evidence="5">The sequence shown here is derived from an EMBL/GenBank/DDBJ whole genome shotgun (WGS) entry which is preliminary data.</text>
</comment>
<dbReference type="Gene3D" id="1.10.1200.10">
    <property type="entry name" value="ACP-like"/>
    <property type="match status" value="1"/>
</dbReference>
<dbReference type="RefSeq" id="WP_234004356.1">
    <property type="nucleotide sequence ID" value="NZ_JAYFSJ010000008.1"/>
</dbReference>
<accession>A0ABV0CL01</accession>
<reference evidence="5 6" key="1">
    <citation type="submission" date="2023-12" db="EMBL/GenBank/DDBJ databases">
        <title>Chromobacterium sp. strain TRC.1.1.SA producing antimicrobial pigment.</title>
        <authorList>
            <person name="Verma N."/>
            <person name="Choksket S."/>
            <person name="Pinnaka A.K."/>
            <person name="Korpole S."/>
        </authorList>
    </citation>
    <scope>NUCLEOTIDE SEQUENCE [LARGE SCALE GENOMIC DNA]</scope>
    <source>
        <strain evidence="5 6">TRC1.1.SA</strain>
    </source>
</reference>
<dbReference type="InterPro" id="IPR009081">
    <property type="entry name" value="PP-bd_ACP"/>
</dbReference>
<evidence type="ECO:0000256" key="1">
    <source>
        <dbReference type="ARBA" id="ARBA00022450"/>
    </source>
</evidence>
<comment type="subcellular location">
    <subcellularLocation>
        <location evidence="3">Cytoplasm</location>
    </subcellularLocation>
</comment>
<sequence length="91" mass="10033">MKDLGSERGALEERVRAVLHLTLGAKIEKIQPAARLIDDLYADSMELLEMVMSLNDEFGIEIGAVDVAGMRTVADVREVVTRCLAKAWEMG</sequence>
<comment type="pathway">
    <text evidence="3">Lipid metabolism; fatty acid biosynthesis.</text>
</comment>
<protein>
    <recommendedName>
        <fullName evidence="3">Acyl carrier protein</fullName>
        <shortName evidence="3">ACP</shortName>
    </recommendedName>
</protein>
<comment type="PTM">
    <text evidence="3">4'-phosphopantetheine is transferred from CoA to a specific serine of apo-ACP by AcpS. This modification is essential for activity because fatty acids are bound in thioester linkage to the sulfhydryl of the prosthetic group.</text>
</comment>
<evidence type="ECO:0000313" key="6">
    <source>
        <dbReference type="Proteomes" id="UP001405405"/>
    </source>
</evidence>
<keyword evidence="3" id="KW-0443">Lipid metabolism</keyword>
<keyword evidence="3" id="KW-0963">Cytoplasm</keyword>
<dbReference type="Pfam" id="PF00550">
    <property type="entry name" value="PP-binding"/>
    <property type="match status" value="1"/>
</dbReference>
<name>A0ABV0CL01_9NEIS</name>
<dbReference type="InterPro" id="IPR036736">
    <property type="entry name" value="ACP-like_sf"/>
</dbReference>
<gene>
    <name evidence="3" type="primary">acpP</name>
    <name evidence="5" type="ORF">VA599_13045</name>
</gene>
<keyword evidence="6" id="KW-1185">Reference proteome</keyword>
<comment type="similarity">
    <text evidence="3">Belongs to the acyl carrier protein (ACP) family.</text>
</comment>
<dbReference type="PROSITE" id="PS50075">
    <property type="entry name" value="CARRIER"/>
    <property type="match status" value="1"/>
</dbReference>
<evidence type="ECO:0000259" key="4">
    <source>
        <dbReference type="PROSITE" id="PS50075"/>
    </source>
</evidence>
<keyword evidence="3" id="KW-0276">Fatty acid metabolism</keyword>
<feature type="modified residue" description="O-(pantetheine 4'-phosphoryl)serine" evidence="3">
    <location>
        <position position="44"/>
    </location>
</feature>
<keyword evidence="3" id="KW-0275">Fatty acid biosynthesis</keyword>
<dbReference type="PANTHER" id="PTHR20863">
    <property type="entry name" value="ACYL CARRIER PROTEIN"/>
    <property type="match status" value="1"/>
</dbReference>
<keyword evidence="2 3" id="KW-0597">Phosphoprotein</keyword>
<proteinExistence type="inferred from homology"/>